<dbReference type="AlphaFoldDB" id="A0A2T6G0D0"/>
<protein>
    <recommendedName>
        <fullName evidence="3">Antitoxin VbhA domain-containing protein</fullName>
    </recommendedName>
</protein>
<accession>A0A2T6G0D0</accession>
<evidence type="ECO:0000313" key="2">
    <source>
        <dbReference type="Proteomes" id="UP000244184"/>
    </source>
</evidence>
<reference evidence="1 2" key="1">
    <citation type="submission" date="2018-03" db="EMBL/GenBank/DDBJ databases">
        <title>Genome sequence of Paenibacillus elgii strain AC13 an antimicrobial compound producing bacteria.</title>
        <authorList>
            <person name="Kurokawa A.S."/>
            <person name="Araujo J.F."/>
            <person name="Costa R.A."/>
            <person name="Ortega D.B."/>
            <person name="Pires A.S."/>
            <person name="Pappas G.J.Jr."/>
            <person name="Franco O.L."/>
            <person name="Barreto C."/>
            <person name="Magalhaes B.S."/>
            <person name="Kruger R.H."/>
        </authorList>
    </citation>
    <scope>NUCLEOTIDE SEQUENCE [LARGE SCALE GENOMIC DNA]</scope>
    <source>
        <strain evidence="1 2">AC13</strain>
    </source>
</reference>
<proteinExistence type="predicted"/>
<sequence>MGDFHGIKKVKCDYFADKGDRQVDTSVFKPTFHVDDTSDKDVHAAMRQAQASLAIEGLFVPENGQELVRKRLRGEISQADFLKAALEIATRE</sequence>
<evidence type="ECO:0008006" key="3">
    <source>
        <dbReference type="Google" id="ProtNLM"/>
    </source>
</evidence>
<gene>
    <name evidence="1" type="ORF">C8Z91_19940</name>
</gene>
<name>A0A2T6G0D0_9BACL</name>
<dbReference type="Proteomes" id="UP000244184">
    <property type="component" value="Unassembled WGS sequence"/>
</dbReference>
<dbReference type="EMBL" id="PYHP01000050">
    <property type="protein sequence ID" value="PUA37613.1"/>
    <property type="molecule type" value="Genomic_DNA"/>
</dbReference>
<evidence type="ECO:0000313" key="1">
    <source>
        <dbReference type="EMBL" id="PUA37613.1"/>
    </source>
</evidence>
<dbReference type="InterPro" id="IPR033788">
    <property type="entry name" value="VbhA-like"/>
</dbReference>
<dbReference type="RefSeq" id="WP_108532881.1">
    <property type="nucleotide sequence ID" value="NZ_PYHP01000050.1"/>
</dbReference>
<comment type="caution">
    <text evidence="1">The sequence shown here is derived from an EMBL/GenBank/DDBJ whole genome shotgun (WGS) entry which is preliminary data.</text>
</comment>
<dbReference type="CDD" id="cd11586">
    <property type="entry name" value="VbhA_like"/>
    <property type="match status" value="1"/>
</dbReference>
<organism evidence="1 2">
    <name type="scientific">Paenibacillus elgii</name>
    <dbReference type="NCBI Taxonomy" id="189691"/>
    <lineage>
        <taxon>Bacteria</taxon>
        <taxon>Bacillati</taxon>
        <taxon>Bacillota</taxon>
        <taxon>Bacilli</taxon>
        <taxon>Bacillales</taxon>
        <taxon>Paenibacillaceae</taxon>
        <taxon>Paenibacillus</taxon>
    </lineage>
</organism>